<proteinExistence type="predicted"/>
<accession>A0ABV2PAX8</accession>
<protein>
    <recommendedName>
        <fullName evidence="3">SMI1/KNR4 family protein</fullName>
    </recommendedName>
</protein>
<organism evidence="1 2">
    <name type="scientific">Arthrobacter bambusae</name>
    <dbReference type="NCBI Taxonomy" id="1338426"/>
    <lineage>
        <taxon>Bacteria</taxon>
        <taxon>Bacillati</taxon>
        <taxon>Actinomycetota</taxon>
        <taxon>Actinomycetes</taxon>
        <taxon>Micrococcales</taxon>
        <taxon>Micrococcaceae</taxon>
        <taxon>Arthrobacter</taxon>
    </lineage>
</organism>
<dbReference type="EMBL" id="JBEPSN010000011">
    <property type="protein sequence ID" value="MET4541930.1"/>
    <property type="molecule type" value="Genomic_DNA"/>
</dbReference>
<reference evidence="1 2" key="1">
    <citation type="submission" date="2024-06" db="EMBL/GenBank/DDBJ databases">
        <title>Sorghum-associated microbial communities from plants grown in Nebraska, USA.</title>
        <authorList>
            <person name="Schachtman D."/>
        </authorList>
    </citation>
    <scope>NUCLEOTIDE SEQUENCE [LARGE SCALE GENOMIC DNA]</scope>
    <source>
        <strain evidence="1 2">3552</strain>
    </source>
</reference>
<sequence length="111" mass="12726">MTQNVVLPALYERMIECGMVDLEPWELLRGAEQAQRMKHLDEVFPGWSLVPIARRTDNDDVACWTGIHVVVVDDYDVMRDATGAAVRHSAKEYASMDEWLIAAIRDFIEFD</sequence>
<dbReference type="GeneID" id="92754658"/>
<comment type="caution">
    <text evidence="1">The sequence shown here is derived from an EMBL/GenBank/DDBJ whole genome shotgun (WGS) entry which is preliminary data.</text>
</comment>
<dbReference type="RefSeq" id="WP_354232132.1">
    <property type="nucleotide sequence ID" value="NZ_JBEPSN010000011.1"/>
</dbReference>
<evidence type="ECO:0000313" key="2">
    <source>
        <dbReference type="Proteomes" id="UP001549307"/>
    </source>
</evidence>
<dbReference type="Proteomes" id="UP001549307">
    <property type="component" value="Unassembled WGS sequence"/>
</dbReference>
<gene>
    <name evidence="1" type="ORF">ABIE37_003733</name>
</gene>
<keyword evidence="2" id="KW-1185">Reference proteome</keyword>
<name>A0ABV2PAX8_9MICC</name>
<evidence type="ECO:0000313" key="1">
    <source>
        <dbReference type="EMBL" id="MET4541930.1"/>
    </source>
</evidence>
<evidence type="ECO:0008006" key="3">
    <source>
        <dbReference type="Google" id="ProtNLM"/>
    </source>
</evidence>